<dbReference type="Proteomes" id="UP001596012">
    <property type="component" value="Unassembled WGS sequence"/>
</dbReference>
<evidence type="ECO:0000256" key="1">
    <source>
        <dbReference type="SAM" id="MobiDB-lite"/>
    </source>
</evidence>
<gene>
    <name evidence="2" type="ORF">ACFPH6_32750</name>
</gene>
<reference evidence="3" key="1">
    <citation type="journal article" date="2019" name="Int. J. Syst. Evol. Microbiol.">
        <title>The Global Catalogue of Microorganisms (GCM) 10K type strain sequencing project: providing services to taxonomists for standard genome sequencing and annotation.</title>
        <authorList>
            <consortium name="The Broad Institute Genomics Platform"/>
            <consortium name="The Broad Institute Genome Sequencing Center for Infectious Disease"/>
            <person name="Wu L."/>
            <person name="Ma J."/>
        </authorList>
    </citation>
    <scope>NUCLEOTIDE SEQUENCE [LARGE SCALE GENOMIC DNA]</scope>
    <source>
        <strain evidence="3">DT43</strain>
    </source>
</reference>
<proteinExistence type="predicted"/>
<feature type="region of interest" description="Disordered" evidence="1">
    <location>
        <begin position="487"/>
        <end position="507"/>
    </location>
</feature>
<dbReference type="EMBL" id="JBHSFG010000059">
    <property type="protein sequence ID" value="MFC4469233.1"/>
    <property type="molecule type" value="Genomic_DNA"/>
</dbReference>
<evidence type="ECO:0000313" key="2">
    <source>
        <dbReference type="EMBL" id="MFC4469233.1"/>
    </source>
</evidence>
<comment type="caution">
    <text evidence="2">The sequence shown here is derived from an EMBL/GenBank/DDBJ whole genome shotgun (WGS) entry which is preliminary data.</text>
</comment>
<dbReference type="SUPFAM" id="SSF63829">
    <property type="entry name" value="Calcium-dependent phosphotriesterase"/>
    <property type="match status" value="1"/>
</dbReference>
<keyword evidence="3" id="KW-1185">Reference proteome</keyword>
<evidence type="ECO:0000313" key="3">
    <source>
        <dbReference type="Proteomes" id="UP001596012"/>
    </source>
</evidence>
<sequence length="507" mass="56174">MRLIPDDPFPEVGRVSAAAVSADGEWLAVHADYRGFLVYRTRDLALWERVELPGLFGGFDWHPVLALLAVGVERGSHDGELLLYEPSTRHRVSASIADNAARVTTRWVDERTLELVLQTYRPGTRDLGETPVRCVVERDDWRDLADSNLAVGPGVPAPGADFRRWDPEQEALLGAVAADAGRSWSPRGEVWQLEVLSDGRILAAVGHALLECRSAEGTPLWYLESDGRHSRPNGLAFCVSPDEETAWVDAGRTMRRISLLDGTTVAEREPGYGAALHARTDGVWTARFTGKESTTRFPSTLHKSTVFTPSGEELFSLELGYYNRSGPCIRRSPHLLFFRNNRLVKGATKEPFLPLRSPVQQLSRTVWSCGHTSCAAVFVDDDLGPGIVQACLRTGLYSVQRRTYPKCRSVWEYDVGTEMGGMDVRDHAVHVVTRTGELLTLRALDGTEIRRRPTRSDTHVFRPTSVTAAPNGDVLVGTYEGRILLFPPQEDEPSSATSIPPQDDRPR</sequence>
<organism evidence="2 3">
    <name type="scientific">Streptomyces xiangluensis</name>
    <dbReference type="NCBI Taxonomy" id="2665720"/>
    <lineage>
        <taxon>Bacteria</taxon>
        <taxon>Bacillati</taxon>
        <taxon>Actinomycetota</taxon>
        <taxon>Actinomycetes</taxon>
        <taxon>Kitasatosporales</taxon>
        <taxon>Streptomycetaceae</taxon>
        <taxon>Streptomyces</taxon>
    </lineage>
</organism>
<protein>
    <recommendedName>
        <fullName evidence="4">Pyrroloquinoline-quinone binding quinoprotein</fullName>
    </recommendedName>
</protein>
<dbReference type="RefSeq" id="WP_386347865.1">
    <property type="nucleotide sequence ID" value="NZ_JBHSFG010000059.1"/>
</dbReference>
<name>A0ABV8YZ71_9ACTN</name>
<accession>A0ABV8YZ71</accession>
<evidence type="ECO:0008006" key="4">
    <source>
        <dbReference type="Google" id="ProtNLM"/>
    </source>
</evidence>